<name>A0A1E7EW42_9STRA</name>
<evidence type="ECO:0000256" key="5">
    <source>
        <dbReference type="SAM" id="MobiDB-lite"/>
    </source>
</evidence>
<feature type="region of interest" description="Disordered" evidence="5">
    <location>
        <begin position="1"/>
        <end position="87"/>
    </location>
</feature>
<dbReference type="CDD" id="cd12231">
    <property type="entry name" value="RRM2_U2AF65"/>
    <property type="match status" value="1"/>
</dbReference>
<dbReference type="InterPro" id="IPR035979">
    <property type="entry name" value="RBD_domain_sf"/>
</dbReference>
<dbReference type="FunFam" id="3.30.70.330:FF:000097">
    <property type="entry name" value="U2 snRNP auxiliary factor large subunit"/>
    <property type="match status" value="1"/>
</dbReference>
<keyword evidence="2 4" id="KW-0694">RNA-binding</keyword>
<evidence type="ECO:0000313" key="8">
    <source>
        <dbReference type="Proteomes" id="UP000095751"/>
    </source>
</evidence>
<dbReference type="PANTHER" id="PTHR23139">
    <property type="entry name" value="RNA-BINDING PROTEIN"/>
    <property type="match status" value="1"/>
</dbReference>
<proteinExistence type="predicted"/>
<dbReference type="InParanoid" id="A0A1E7EW42"/>
<evidence type="ECO:0000256" key="3">
    <source>
        <dbReference type="ARBA" id="ARBA00023187"/>
    </source>
</evidence>
<dbReference type="Pfam" id="PF00076">
    <property type="entry name" value="RRM_1"/>
    <property type="match status" value="1"/>
</dbReference>
<dbReference type="GO" id="GO:0008380">
    <property type="term" value="P:RNA splicing"/>
    <property type="evidence" value="ECO:0007669"/>
    <property type="project" value="UniProtKB-KW"/>
</dbReference>
<dbReference type="EMBL" id="KV784373">
    <property type="protein sequence ID" value="OEU10067.1"/>
    <property type="molecule type" value="Genomic_DNA"/>
</dbReference>
<feature type="region of interest" description="Disordered" evidence="5">
    <location>
        <begin position="100"/>
        <end position="126"/>
    </location>
</feature>
<evidence type="ECO:0000313" key="7">
    <source>
        <dbReference type="EMBL" id="OEU10067.1"/>
    </source>
</evidence>
<dbReference type="CDD" id="cd12232">
    <property type="entry name" value="RRM3_U2AF65"/>
    <property type="match status" value="1"/>
</dbReference>
<dbReference type="SUPFAM" id="SSF54928">
    <property type="entry name" value="RNA-binding domain, RBD"/>
    <property type="match status" value="2"/>
</dbReference>
<sequence length="508" mass="55433">MDDRRGGRGSFNNNDGDRWEGRGAPPGGGGRRGDNRGGRDNRDNRHRGGDNRGGDGGGGNRGGDNNNRRGSGGGGRNDNINSSSSREQLNLITFRSYEEEQDWVDERRRKRKARPSKFDVEPTPQQLAADAAVKAISANPAATDFAGIPKTRDFSAVPQQTRHARRLYIGHLPPNVDEQELHVFFRGAIEQALSGNNNNNQVDPILSVYINHERRFCFLEFREVAMATVCMALDGINISGKGKVKVKRPNDYNPTMAPPVHPSSLPVLDVSKLGIISCNVADGPNKLFIGGLHYHLAENQVLELLGAFGKIKSFHLVKNEPDSPTSKGYCFVEYADPNSTPVAVMGLNGMDMGGGKVLTALPGTLSSALDIANAAQAALDAAFGTVATVPSIAPPQPPQQPPQQTKTRILVLLNMVSDEDLQTDEDYSGLMEEVEEEVRKFGKLLSMQIPRYPTSTIEASSIRKIYLEYATNQDSANAENELAGRQFGPNVVEASYYDEQEYALLKLR</sequence>
<evidence type="ECO:0000256" key="1">
    <source>
        <dbReference type="ARBA" id="ARBA00022664"/>
    </source>
</evidence>
<dbReference type="OrthoDB" id="272703at2759"/>
<feature type="domain" description="RRM" evidence="6">
    <location>
        <begin position="165"/>
        <end position="251"/>
    </location>
</feature>
<dbReference type="GO" id="GO:0006397">
    <property type="term" value="P:mRNA processing"/>
    <property type="evidence" value="ECO:0007669"/>
    <property type="project" value="UniProtKB-KW"/>
</dbReference>
<dbReference type="InterPro" id="IPR000504">
    <property type="entry name" value="RRM_dom"/>
</dbReference>
<feature type="domain" description="RRM" evidence="6">
    <location>
        <begin position="285"/>
        <end position="358"/>
    </location>
</feature>
<dbReference type="PROSITE" id="PS50102">
    <property type="entry name" value="RRM"/>
    <property type="match status" value="2"/>
</dbReference>
<dbReference type="Proteomes" id="UP000095751">
    <property type="component" value="Unassembled WGS sequence"/>
</dbReference>
<evidence type="ECO:0000256" key="4">
    <source>
        <dbReference type="PROSITE-ProRule" id="PRU00176"/>
    </source>
</evidence>
<keyword evidence="3" id="KW-0508">mRNA splicing</keyword>
<dbReference type="GO" id="GO:0003723">
    <property type="term" value="F:RNA binding"/>
    <property type="evidence" value="ECO:0007669"/>
    <property type="project" value="UniProtKB-UniRule"/>
</dbReference>
<dbReference type="SMART" id="SM00360">
    <property type="entry name" value="RRM"/>
    <property type="match status" value="2"/>
</dbReference>
<evidence type="ECO:0000256" key="2">
    <source>
        <dbReference type="ARBA" id="ARBA00022884"/>
    </source>
</evidence>
<accession>A0A1E7EW42</accession>
<dbReference type="InterPro" id="IPR012677">
    <property type="entry name" value="Nucleotide-bd_a/b_plait_sf"/>
</dbReference>
<protein>
    <recommendedName>
        <fullName evidence="6">RRM domain-containing protein</fullName>
    </recommendedName>
</protein>
<evidence type="ECO:0000259" key="6">
    <source>
        <dbReference type="PROSITE" id="PS50102"/>
    </source>
</evidence>
<reference evidence="7 8" key="1">
    <citation type="submission" date="2016-09" db="EMBL/GenBank/DDBJ databases">
        <title>Extensive genetic diversity and differential bi-allelic expression allows diatom success in the polar Southern Ocean.</title>
        <authorList>
            <consortium name="DOE Joint Genome Institute"/>
            <person name="Mock T."/>
            <person name="Otillar R.P."/>
            <person name="Strauss J."/>
            <person name="Dupont C."/>
            <person name="Frickenhaus S."/>
            <person name="Maumus F."/>
            <person name="Mcmullan M."/>
            <person name="Sanges R."/>
            <person name="Schmutz J."/>
            <person name="Toseland A."/>
            <person name="Valas R."/>
            <person name="Veluchamy A."/>
            <person name="Ward B.J."/>
            <person name="Allen A."/>
            <person name="Barry K."/>
            <person name="Falciatore A."/>
            <person name="Ferrante M."/>
            <person name="Fortunato A.E."/>
            <person name="Gloeckner G."/>
            <person name="Gruber A."/>
            <person name="Hipkin R."/>
            <person name="Janech M."/>
            <person name="Kroth P."/>
            <person name="Leese F."/>
            <person name="Lindquist E."/>
            <person name="Lyon B.R."/>
            <person name="Martin J."/>
            <person name="Mayer C."/>
            <person name="Parker M."/>
            <person name="Quesneville H."/>
            <person name="Raymond J."/>
            <person name="Uhlig C."/>
            <person name="Valentin K.U."/>
            <person name="Worden A.Z."/>
            <person name="Armbrust E.V."/>
            <person name="Bowler C."/>
            <person name="Green B."/>
            <person name="Moulton V."/>
            <person name="Van Oosterhout C."/>
            <person name="Grigoriev I."/>
        </authorList>
    </citation>
    <scope>NUCLEOTIDE SEQUENCE [LARGE SCALE GENOMIC DNA]</scope>
    <source>
        <strain evidence="7 8">CCMP1102</strain>
    </source>
</reference>
<organism evidence="7 8">
    <name type="scientific">Fragilariopsis cylindrus CCMP1102</name>
    <dbReference type="NCBI Taxonomy" id="635003"/>
    <lineage>
        <taxon>Eukaryota</taxon>
        <taxon>Sar</taxon>
        <taxon>Stramenopiles</taxon>
        <taxon>Ochrophyta</taxon>
        <taxon>Bacillariophyta</taxon>
        <taxon>Bacillariophyceae</taxon>
        <taxon>Bacillariophycidae</taxon>
        <taxon>Bacillariales</taxon>
        <taxon>Bacillariaceae</taxon>
        <taxon>Fragilariopsis</taxon>
    </lineage>
</organism>
<dbReference type="AlphaFoldDB" id="A0A1E7EW42"/>
<gene>
    <name evidence="7" type="ORF">FRACYDRAFT_211877</name>
</gene>
<keyword evidence="1" id="KW-0507">mRNA processing</keyword>
<feature type="compositionally biased region" description="Basic and acidic residues" evidence="5">
    <location>
        <begin position="31"/>
        <end position="53"/>
    </location>
</feature>
<dbReference type="KEGG" id="fcy:FRACYDRAFT_211877"/>
<dbReference type="Gene3D" id="3.30.70.330">
    <property type="match status" value="3"/>
</dbReference>
<keyword evidence="8" id="KW-1185">Reference proteome</keyword>